<organism evidence="2 3">
    <name type="scientific">Trifolium pratense</name>
    <name type="common">Red clover</name>
    <dbReference type="NCBI Taxonomy" id="57577"/>
    <lineage>
        <taxon>Eukaryota</taxon>
        <taxon>Viridiplantae</taxon>
        <taxon>Streptophyta</taxon>
        <taxon>Embryophyta</taxon>
        <taxon>Tracheophyta</taxon>
        <taxon>Spermatophyta</taxon>
        <taxon>Magnoliopsida</taxon>
        <taxon>eudicotyledons</taxon>
        <taxon>Gunneridae</taxon>
        <taxon>Pentapetalae</taxon>
        <taxon>rosids</taxon>
        <taxon>fabids</taxon>
        <taxon>Fabales</taxon>
        <taxon>Fabaceae</taxon>
        <taxon>Papilionoideae</taxon>
        <taxon>50 kb inversion clade</taxon>
        <taxon>NPAAA clade</taxon>
        <taxon>Hologalegina</taxon>
        <taxon>IRL clade</taxon>
        <taxon>Trifolieae</taxon>
        <taxon>Trifolium</taxon>
    </lineage>
</organism>
<reference evidence="2 3" key="2">
    <citation type="journal article" date="2017" name="Front. Plant Sci.">
        <title>Gene Classification and Mining of Molecular Markers Useful in Red Clover (Trifolium pratense) Breeding.</title>
        <authorList>
            <person name="Istvanek J."/>
            <person name="Dluhosova J."/>
            <person name="Dluhos P."/>
            <person name="Patkova L."/>
            <person name="Nedelnik J."/>
            <person name="Repkova J."/>
        </authorList>
    </citation>
    <scope>NUCLEOTIDE SEQUENCE [LARGE SCALE GENOMIC DNA]</scope>
    <source>
        <strain evidence="3">cv. Tatra</strain>
        <tissue evidence="2">Young leaves</tissue>
    </source>
</reference>
<dbReference type="AlphaFoldDB" id="A0A2K3KLE9"/>
<dbReference type="EMBL" id="ASHM01204145">
    <property type="protein sequence ID" value="PNX67114.1"/>
    <property type="molecule type" value="Genomic_DNA"/>
</dbReference>
<protein>
    <submittedName>
        <fullName evidence="2">Uncharacterized protein</fullName>
    </submittedName>
</protein>
<name>A0A2K3KLE9_TRIPR</name>
<accession>A0A2K3KLE9</accession>
<evidence type="ECO:0000313" key="3">
    <source>
        <dbReference type="Proteomes" id="UP000236291"/>
    </source>
</evidence>
<feature type="region of interest" description="Disordered" evidence="1">
    <location>
        <begin position="13"/>
        <end position="57"/>
    </location>
</feature>
<evidence type="ECO:0000313" key="2">
    <source>
        <dbReference type="EMBL" id="PNX67114.1"/>
    </source>
</evidence>
<feature type="compositionally biased region" description="Basic residues" evidence="1">
    <location>
        <begin position="19"/>
        <end position="28"/>
    </location>
</feature>
<feature type="compositionally biased region" description="Low complexity" evidence="1">
    <location>
        <begin position="39"/>
        <end position="57"/>
    </location>
</feature>
<proteinExistence type="predicted"/>
<gene>
    <name evidence="2" type="ORF">L195_g063369</name>
</gene>
<feature type="non-terminal residue" evidence="2">
    <location>
        <position position="57"/>
    </location>
</feature>
<evidence type="ECO:0000256" key="1">
    <source>
        <dbReference type="SAM" id="MobiDB-lite"/>
    </source>
</evidence>
<reference evidence="2 3" key="1">
    <citation type="journal article" date="2014" name="Am. J. Bot.">
        <title>Genome assembly and annotation for red clover (Trifolium pratense; Fabaceae).</title>
        <authorList>
            <person name="Istvanek J."/>
            <person name="Jaros M."/>
            <person name="Krenek A."/>
            <person name="Repkova J."/>
        </authorList>
    </citation>
    <scope>NUCLEOTIDE SEQUENCE [LARGE SCALE GENOMIC DNA]</scope>
    <source>
        <strain evidence="3">cv. Tatra</strain>
        <tissue evidence="2">Young leaves</tissue>
    </source>
</reference>
<dbReference type="Proteomes" id="UP000236291">
    <property type="component" value="Unassembled WGS sequence"/>
</dbReference>
<sequence length="57" mass="5889">MDDLASELMRIAAEQRGEKSKKKVKRSKPNLLVSEQTASGSISQSSPVGSSAGTPGG</sequence>
<comment type="caution">
    <text evidence="2">The sequence shown here is derived from an EMBL/GenBank/DDBJ whole genome shotgun (WGS) entry which is preliminary data.</text>
</comment>